<feature type="chain" id="PRO_5043831612" evidence="1">
    <location>
        <begin position="22"/>
        <end position="651"/>
    </location>
</feature>
<sequence length="651" mass="72363">MKNTKKLMIVSAILSSFSTFANSNMIHFPGNEASQPSTERSDANTISVSQYYSQNGATPLGLKTLKLEYKKQSDGTYLYYFLRDGIKKEIVPALMGQYLAAFRAEFQPPSNTSEYFAWVNAVKNYSFDLLPSNATEQPNPSPVPPTQVVTASTGLKVGPATEGLNTTLDNFDVNLRLESVTTILDLIALSEQLGTNINIYSHIESNPKKDQLLTAGIQKLQAETGRDFSRFYTIIKTDNGPNSSWVEDARIMSRDGKAVYIPADISRKASYDAQRFIQTYLPKTSANFGLEGNTKRKVGLTVDQGEQHNRTIKNLESTQSPITIYRGNSYIEGGNLLSGTMQNGNPYAVVGTDSVVLTTQHMSEKYLKSPELAPSFSPESIAARISKLAIDERDPSFQYTLGKLTKIHNNLGDQALRTMAREMLAKEDLAKDIIAEDIGLVRSAVAFVPQPGFHLDMKMRPLENGDILVNDEAENQKLLSQALRFAATDVERSQLNDMLEQSRIKQESAKHYTPLIKAELRKIGLNPISSPGVFEGKSAVQPGGIANFMNSVLVESNGQKLYLTNHARNSALRKAFQEHMYVLGFETKFLGESTPMIAQNPWMLFEYAQYLVRKNFGTQKEMENVIKNMTEAEFNLAVRSGGLDCLEVHYP</sequence>
<dbReference type="Proteomes" id="UP001156690">
    <property type="component" value="Unassembled WGS sequence"/>
</dbReference>
<name>A0AAV5NJ47_9VIBR</name>
<organism evidence="2 3">
    <name type="scientific">Vibrio penaeicida</name>
    <dbReference type="NCBI Taxonomy" id="104609"/>
    <lineage>
        <taxon>Bacteria</taxon>
        <taxon>Pseudomonadati</taxon>
        <taxon>Pseudomonadota</taxon>
        <taxon>Gammaproteobacteria</taxon>
        <taxon>Vibrionales</taxon>
        <taxon>Vibrionaceae</taxon>
        <taxon>Vibrio</taxon>
    </lineage>
</organism>
<evidence type="ECO:0000313" key="3">
    <source>
        <dbReference type="Proteomes" id="UP001156690"/>
    </source>
</evidence>
<dbReference type="AlphaFoldDB" id="A0AAV5NJ47"/>
<keyword evidence="1" id="KW-0732">Signal</keyword>
<proteinExistence type="predicted"/>
<protein>
    <submittedName>
        <fullName evidence="2">Uncharacterized protein</fullName>
    </submittedName>
</protein>
<dbReference type="RefSeq" id="WP_126606702.1">
    <property type="nucleotide sequence ID" value="NZ_AP025144.1"/>
</dbReference>
<reference evidence="3" key="1">
    <citation type="journal article" date="2019" name="Int. J. Syst. Evol. Microbiol.">
        <title>The Global Catalogue of Microorganisms (GCM) 10K type strain sequencing project: providing services to taxonomists for standard genome sequencing and annotation.</title>
        <authorList>
            <consortium name="The Broad Institute Genomics Platform"/>
            <consortium name="The Broad Institute Genome Sequencing Center for Infectious Disease"/>
            <person name="Wu L."/>
            <person name="Ma J."/>
        </authorList>
    </citation>
    <scope>NUCLEOTIDE SEQUENCE [LARGE SCALE GENOMIC DNA]</scope>
    <source>
        <strain evidence="3">NBRC 15640</strain>
    </source>
</reference>
<keyword evidence="3" id="KW-1185">Reference proteome</keyword>
<accession>A0AAV5NJ47</accession>
<gene>
    <name evidence="2" type="ORF">GCM10007932_00050</name>
</gene>
<comment type="caution">
    <text evidence="2">The sequence shown here is derived from an EMBL/GenBank/DDBJ whole genome shotgun (WGS) entry which is preliminary data.</text>
</comment>
<dbReference type="EMBL" id="BSNX01000001">
    <property type="protein sequence ID" value="GLQ70645.1"/>
    <property type="molecule type" value="Genomic_DNA"/>
</dbReference>
<feature type="signal peptide" evidence="1">
    <location>
        <begin position="1"/>
        <end position="21"/>
    </location>
</feature>
<evidence type="ECO:0000256" key="1">
    <source>
        <dbReference type="SAM" id="SignalP"/>
    </source>
</evidence>
<evidence type="ECO:0000313" key="2">
    <source>
        <dbReference type="EMBL" id="GLQ70645.1"/>
    </source>
</evidence>